<dbReference type="InterPro" id="IPR036397">
    <property type="entry name" value="RNaseH_sf"/>
</dbReference>
<dbReference type="PANTHER" id="PTHR42648:SF28">
    <property type="entry name" value="TRANSPOSON-ENCODED PROTEIN WITH RIBONUCLEASE H-LIKE AND RETROVIRUS ZINC FINGER-LIKE DOMAINS"/>
    <property type="match status" value="1"/>
</dbReference>
<evidence type="ECO:0000256" key="5">
    <source>
        <dbReference type="PROSITE-ProRule" id="PRU00047"/>
    </source>
</evidence>
<evidence type="ECO:0000256" key="1">
    <source>
        <dbReference type="ARBA" id="ARBA00022670"/>
    </source>
</evidence>
<name>A5B194_VITVI</name>
<feature type="domain" description="CCHC-type" evidence="7">
    <location>
        <begin position="873"/>
        <end position="888"/>
    </location>
</feature>
<evidence type="ECO:0008006" key="11">
    <source>
        <dbReference type="Google" id="ProtNLM"/>
    </source>
</evidence>
<dbReference type="InterPro" id="IPR054722">
    <property type="entry name" value="PolX-like_BBD"/>
</dbReference>
<dbReference type="CDD" id="cd01650">
    <property type="entry name" value="RT_nLTR_like"/>
    <property type="match status" value="1"/>
</dbReference>
<dbReference type="Pfam" id="PF00098">
    <property type="entry name" value="zf-CCHC"/>
    <property type="match status" value="1"/>
</dbReference>
<feature type="domain" description="Reverse transcriptase" evidence="8">
    <location>
        <begin position="474"/>
        <end position="726"/>
    </location>
</feature>
<dbReference type="InterPro" id="IPR039537">
    <property type="entry name" value="Retrotran_Ty1/copia-like"/>
</dbReference>
<proteinExistence type="predicted"/>
<dbReference type="PROSITE" id="PS50158">
    <property type="entry name" value="ZF_CCHC"/>
    <property type="match status" value="1"/>
</dbReference>
<dbReference type="InterPro" id="IPR036875">
    <property type="entry name" value="Znf_CCHC_sf"/>
</dbReference>
<dbReference type="Gene3D" id="4.10.60.10">
    <property type="entry name" value="Zinc finger, CCHC-type"/>
    <property type="match status" value="1"/>
</dbReference>
<dbReference type="GO" id="GO:0015074">
    <property type="term" value="P:DNA integration"/>
    <property type="evidence" value="ECO:0007669"/>
    <property type="project" value="InterPro"/>
</dbReference>
<dbReference type="PROSITE" id="PS50994">
    <property type="entry name" value="INTEGRASE"/>
    <property type="match status" value="1"/>
</dbReference>
<keyword evidence="5" id="KW-0863">Zinc-finger</keyword>
<dbReference type="SMART" id="SM00343">
    <property type="entry name" value="ZnF_C2HC"/>
    <property type="match status" value="1"/>
</dbReference>
<evidence type="ECO:0000313" key="10">
    <source>
        <dbReference type="EMBL" id="CAN82768.1"/>
    </source>
</evidence>
<keyword evidence="3" id="KW-0064">Aspartyl protease</keyword>
<dbReference type="GO" id="GO:0004190">
    <property type="term" value="F:aspartic-type endopeptidase activity"/>
    <property type="evidence" value="ECO:0007669"/>
    <property type="project" value="UniProtKB-KW"/>
</dbReference>
<reference evidence="10" key="1">
    <citation type="journal article" date="2007" name="PLoS ONE">
        <title>The first genome sequence of an elite grapevine cultivar (Pinot noir Vitis vinifera L.): coping with a highly heterozygous genome.</title>
        <authorList>
            <person name="Velasco R."/>
            <person name="Zharkikh A."/>
            <person name="Troggio M."/>
            <person name="Cartwright D.A."/>
            <person name="Cestaro A."/>
            <person name="Pruss D."/>
            <person name="Pindo M."/>
            <person name="FitzGerald L.M."/>
            <person name="Vezzulli S."/>
            <person name="Reid J."/>
            <person name="Malacarne G."/>
            <person name="Iliev D."/>
            <person name="Coppola G."/>
            <person name="Wardell B."/>
            <person name="Micheletti D."/>
            <person name="Macalma T."/>
            <person name="Facci M."/>
            <person name="Mitchell J.T."/>
            <person name="Perazzolli M."/>
            <person name="Eldredge G."/>
            <person name="Gatto P."/>
            <person name="Oyzerski R."/>
            <person name="Moretto M."/>
            <person name="Gutin N."/>
            <person name="Stefanini M."/>
            <person name="Chen Y."/>
            <person name="Segala C."/>
            <person name="Davenport C."/>
            <person name="Dematte L."/>
            <person name="Mraz A."/>
            <person name="Battilana J."/>
            <person name="Stormo K."/>
            <person name="Costa F."/>
            <person name="Tao Q."/>
            <person name="Si-Ammour A."/>
            <person name="Harkins T."/>
            <person name="Lackey A."/>
            <person name="Perbost C."/>
            <person name="Taillon B."/>
            <person name="Stella A."/>
            <person name="Solovyev V."/>
            <person name="Fawcett J.A."/>
            <person name="Sterck L."/>
            <person name="Vandepoele K."/>
            <person name="Grando S.M."/>
            <person name="Toppo S."/>
            <person name="Moser C."/>
            <person name="Lanchbury J."/>
            <person name="Bogden R."/>
            <person name="Skolnick M."/>
            <person name="Sgaramella V."/>
            <person name="Bhatnagar S.K."/>
            <person name="Fontana P."/>
            <person name="Gutin A."/>
            <person name="Van de Peer Y."/>
            <person name="Salamini F."/>
            <person name="Viola R."/>
        </authorList>
    </citation>
    <scope>NUCLEOTIDE SEQUENCE</scope>
</reference>
<dbReference type="PANTHER" id="PTHR42648">
    <property type="entry name" value="TRANSPOSASE, PUTATIVE-RELATED"/>
    <property type="match status" value="1"/>
</dbReference>
<evidence type="ECO:0000259" key="8">
    <source>
        <dbReference type="PROSITE" id="PS50878"/>
    </source>
</evidence>
<dbReference type="InterPro" id="IPR013103">
    <property type="entry name" value="RVT_2"/>
</dbReference>
<dbReference type="GO" id="GO:0006508">
    <property type="term" value="P:proteolysis"/>
    <property type="evidence" value="ECO:0007669"/>
    <property type="project" value="UniProtKB-KW"/>
</dbReference>
<dbReference type="PROSITE" id="PS50878">
    <property type="entry name" value="RT_POL"/>
    <property type="match status" value="1"/>
</dbReference>
<dbReference type="ExpressionAtlas" id="A5B194">
    <property type="expression patterns" value="differential"/>
</dbReference>
<dbReference type="InterPro" id="IPR057670">
    <property type="entry name" value="SH3_retrovirus"/>
</dbReference>
<protein>
    <recommendedName>
        <fullName evidence="11">Retrovirus-related Pol polyprotein from transposon TNT 1-94</fullName>
    </recommendedName>
</protein>
<gene>
    <name evidence="10" type="ORF">VITISV_037881</name>
</gene>
<keyword evidence="4" id="KW-0378">Hydrolase</keyword>
<evidence type="ECO:0000256" key="6">
    <source>
        <dbReference type="SAM" id="MobiDB-lite"/>
    </source>
</evidence>
<dbReference type="InterPro" id="IPR043502">
    <property type="entry name" value="DNA/RNA_pol_sf"/>
</dbReference>
<dbReference type="SUPFAM" id="SSF57756">
    <property type="entry name" value="Retrovirus zinc finger-like domains"/>
    <property type="match status" value="1"/>
</dbReference>
<dbReference type="EMBL" id="AM443101">
    <property type="protein sequence ID" value="CAN82768.1"/>
    <property type="molecule type" value="Genomic_DNA"/>
</dbReference>
<dbReference type="InterPro" id="IPR001878">
    <property type="entry name" value="Znf_CCHC"/>
</dbReference>
<dbReference type="InterPro" id="IPR000477">
    <property type="entry name" value="RT_dom"/>
</dbReference>
<dbReference type="Pfam" id="PF00078">
    <property type="entry name" value="RVT_1"/>
    <property type="match status" value="1"/>
</dbReference>
<keyword evidence="2" id="KW-0479">Metal-binding</keyword>
<keyword evidence="5" id="KW-0862">Zinc</keyword>
<evidence type="ECO:0000256" key="4">
    <source>
        <dbReference type="ARBA" id="ARBA00022801"/>
    </source>
</evidence>
<accession>A5B194</accession>
<dbReference type="Pfam" id="PF25597">
    <property type="entry name" value="SH3_retrovirus"/>
    <property type="match status" value="1"/>
</dbReference>
<dbReference type="GO" id="GO:0003676">
    <property type="term" value="F:nucleic acid binding"/>
    <property type="evidence" value="ECO:0007669"/>
    <property type="project" value="InterPro"/>
</dbReference>
<evidence type="ECO:0000259" key="7">
    <source>
        <dbReference type="PROSITE" id="PS50158"/>
    </source>
</evidence>
<evidence type="ECO:0000256" key="3">
    <source>
        <dbReference type="ARBA" id="ARBA00022750"/>
    </source>
</evidence>
<keyword evidence="1" id="KW-0645">Protease</keyword>
<dbReference type="SUPFAM" id="SSF56672">
    <property type="entry name" value="DNA/RNA polymerases"/>
    <property type="match status" value="1"/>
</dbReference>
<dbReference type="SUPFAM" id="SSF53098">
    <property type="entry name" value="Ribonuclease H-like"/>
    <property type="match status" value="1"/>
</dbReference>
<dbReference type="InterPro" id="IPR012337">
    <property type="entry name" value="RNaseH-like_sf"/>
</dbReference>
<evidence type="ECO:0000256" key="2">
    <source>
        <dbReference type="ARBA" id="ARBA00022723"/>
    </source>
</evidence>
<dbReference type="GO" id="GO:0008270">
    <property type="term" value="F:zinc ion binding"/>
    <property type="evidence" value="ECO:0007669"/>
    <property type="project" value="UniProtKB-KW"/>
</dbReference>
<feature type="domain" description="Integrase catalytic" evidence="9">
    <location>
        <begin position="1090"/>
        <end position="1196"/>
    </location>
</feature>
<organism evidence="10">
    <name type="scientific">Vitis vinifera</name>
    <name type="common">Grape</name>
    <dbReference type="NCBI Taxonomy" id="29760"/>
    <lineage>
        <taxon>Eukaryota</taxon>
        <taxon>Viridiplantae</taxon>
        <taxon>Streptophyta</taxon>
        <taxon>Embryophyta</taxon>
        <taxon>Tracheophyta</taxon>
        <taxon>Spermatophyta</taxon>
        <taxon>Magnoliopsida</taxon>
        <taxon>eudicotyledons</taxon>
        <taxon>Gunneridae</taxon>
        <taxon>Pentapetalae</taxon>
        <taxon>rosids</taxon>
        <taxon>Vitales</taxon>
        <taxon>Vitaceae</taxon>
        <taxon>Viteae</taxon>
        <taxon>Vitis</taxon>
    </lineage>
</organism>
<dbReference type="InterPro" id="IPR001584">
    <property type="entry name" value="Integrase_cat-core"/>
</dbReference>
<dbReference type="Pfam" id="PF07727">
    <property type="entry name" value="RVT_2"/>
    <property type="match status" value="2"/>
</dbReference>
<sequence>MVGGTTKGVRSDFDDQKWVEKGTGEVDCGGPNEDFLGFQLESSPPALNLTEFTDEALMEASRYTVSYHRALLSLGKWDFSSSSTLSGWDGVIVATDGSCSWDFSSETVGGVELGPLRMILVDGREPEVSGMSGMANGVVEKKITDVLKRVFKEVLEERNEVGEPCWQSSFLAKFNRCLGISVEGFEEEILFLLKRMKKRKTQNGKLDGRKKKKLESSKFEKELRKLEWTVNYLGSGGEKGRDGVVFASLNEDLFAFLEFSDHFPILLEGGGLRRGPFLFRFENMWLKVEGFKDLLKFWWKEDNFNGSASFILAEKLKVVKSKLKEWNKDVFGKIEYMKNLALDQMEFVDDKEKTNRLSLEEMEARRETMEEYKKWILLEENTWRQKSKKVWLKEGDRNTGFFHKMANAHRRRNNCETLENMDACALEVPFTEEVYDALLGCSKDKASGTDGFSMAFWQFAWDFVKNDVMNFFSEFYEHSKFFKSLNATFMVLIPKKAGTKNLKDFRPISLAGSLYKWLAKVLANRPKNVVGKVVSKAQGAFVEGRQILVAMLIANEAIDLVLKNNENGILCKLDIEKAYDNVECFSVVVNGTFTGFFQSSRALKHGDPFSPYLFMIVMEVFSLFLKRAMDGGFMLGCRVKGRSEEGVEISHLLFADDTLVFCQAFQDHLTYLSWLLMWFEAMSGLRINLEKSELIPVWRVENIDDLALDFGCRVGNLSSTYLGLLLGAPFKSVSMWDGVEERFRRRGKRPANTTNGASNAAAKNGRGVGGLQNQLVNKALEGLSRGGRSVHATNKQDQFLMKLRPDFEITWSNTMNRHPVPSLDACLSELLREEHRIVTQATMEHWVNVSAPVSMAYVAQGQNKGRDMRVVQCFSCKDFGHIARDCPKKFYNYYKKQGHIISTCLIRPEKKQGNHTISSKPWYFDFGASNHMTNIVFSLSNVRNYDGNLKINTADGSSLPISVVGDLSYSLIDVFVSPDLSTNLIFVGQLVDNNCNVNFSCSSCIVHDQVSGKMIAKGPKVGRLFPLHVSPSTIIPSFPLLSFACNIVGYGHKMWHRRLGHPNFDAKVEVFSIFKHFLALIETQFSTSIKVLCFDSNGEYMSNEFQDFLQSKGIISQNSCPSTPQQNGVSERKNLHLLDVVRTLLLDSFIFPRFWCEILSTAVHLINRLPFPMLNHVSLFSKMVGHSPLYSDLRTFGCICFVYLPTHELHKFTTQSVKCVFLGYAILHKGYVFYDPHARRIRVSYNVILFENQYFFPSHVELSSAFVSLLPSFSESPTIVERFKPSFVYERRSQHESDSTSFVAPSDLEPTPDPAPASTILHRSTRLSRPPDWYGFFSPVSLVATLSTISIPSCYKQAMEHESWQNAMQVELQALEENHTWDIVSCPLTVKPIGSKWVFSIKLHSNGFLDLYKARLVALGNKQEYGVDYEETFALSWQLHQMDVKNAFLHGDLQEEIYMKLSSGIVLLLVYVDDIIITGIDCALITKLQRLLHTTFHMKDLGQLTYFLGLEVHHRANGIFVNQHKKDEGDFLDDLTLYRRLVGSLIYLTTTRPDISYALHQFDASSAIFEVHLLMGCSFLLAPLFNLLPIVMPIGLGVQIHVDLLRVGVISLPHISSDLQVVDVFTKALTRQRHQFLVGKLLLVDLPTSI</sequence>
<dbReference type="Pfam" id="PF22936">
    <property type="entry name" value="Pol_BBD"/>
    <property type="match status" value="1"/>
</dbReference>
<feature type="compositionally biased region" description="Low complexity" evidence="6">
    <location>
        <begin position="751"/>
        <end position="764"/>
    </location>
</feature>
<dbReference type="Gene3D" id="3.30.420.10">
    <property type="entry name" value="Ribonuclease H-like superfamily/Ribonuclease H"/>
    <property type="match status" value="1"/>
</dbReference>
<evidence type="ECO:0000259" key="9">
    <source>
        <dbReference type="PROSITE" id="PS50994"/>
    </source>
</evidence>
<feature type="region of interest" description="Disordered" evidence="6">
    <location>
        <begin position="744"/>
        <end position="764"/>
    </location>
</feature>